<accession>A0A1J5SEG9</accession>
<dbReference type="InterPro" id="IPR002744">
    <property type="entry name" value="MIP18-like"/>
</dbReference>
<gene>
    <name evidence="2" type="ORF">GALL_194220</name>
</gene>
<dbReference type="AlphaFoldDB" id="A0A1J5SEG9"/>
<dbReference type="PANTHER" id="PTHR42831:SF1">
    <property type="entry name" value="FE-S PROTEIN MATURATION AUXILIARY FACTOR YITW"/>
    <property type="match status" value="1"/>
</dbReference>
<reference evidence="2" key="1">
    <citation type="submission" date="2016-10" db="EMBL/GenBank/DDBJ databases">
        <title>Sequence of Gallionella enrichment culture.</title>
        <authorList>
            <person name="Poehlein A."/>
            <person name="Muehling M."/>
            <person name="Daniel R."/>
        </authorList>
    </citation>
    <scope>NUCLEOTIDE SEQUENCE</scope>
</reference>
<comment type="caution">
    <text evidence="2">The sequence shown here is derived from an EMBL/GenBank/DDBJ whole genome shotgun (WGS) entry which is preliminary data.</text>
</comment>
<dbReference type="InterPro" id="IPR034904">
    <property type="entry name" value="FSCA_dom_sf"/>
</dbReference>
<dbReference type="PANTHER" id="PTHR42831">
    <property type="entry name" value="FE-S PROTEIN MATURATION AUXILIARY FACTOR YITW"/>
    <property type="match status" value="1"/>
</dbReference>
<dbReference type="EMBL" id="MLJW01000117">
    <property type="protein sequence ID" value="OIQ98597.1"/>
    <property type="molecule type" value="Genomic_DNA"/>
</dbReference>
<feature type="domain" description="MIP18 family-like" evidence="1">
    <location>
        <begin position="5"/>
        <end position="67"/>
    </location>
</feature>
<organism evidence="2">
    <name type="scientific">mine drainage metagenome</name>
    <dbReference type="NCBI Taxonomy" id="410659"/>
    <lineage>
        <taxon>unclassified sequences</taxon>
        <taxon>metagenomes</taxon>
        <taxon>ecological metagenomes</taxon>
    </lineage>
</organism>
<dbReference type="Pfam" id="PF01883">
    <property type="entry name" value="FeS_assembly_P"/>
    <property type="match status" value="1"/>
</dbReference>
<dbReference type="InterPro" id="IPR052339">
    <property type="entry name" value="Fe-S_Maturation_MIP18"/>
</dbReference>
<protein>
    <recommendedName>
        <fullName evidence="1">MIP18 family-like domain-containing protein</fullName>
    </recommendedName>
</protein>
<dbReference type="Gene3D" id="3.30.300.130">
    <property type="entry name" value="Fe-S cluster assembly (FSCA)"/>
    <property type="match status" value="1"/>
</dbReference>
<name>A0A1J5SEG9_9ZZZZ</name>
<proteinExistence type="predicted"/>
<sequence>MQLIVYNALLQVLDPEVGENIVDLGLVYNIEVVENIAKVDLTMTTPACPMGEMLLDDIHATLSQMLPENLTFDINLVWEPPWEPNMMSAEAKQRLGWD</sequence>
<evidence type="ECO:0000313" key="2">
    <source>
        <dbReference type="EMBL" id="OIQ98597.1"/>
    </source>
</evidence>
<evidence type="ECO:0000259" key="1">
    <source>
        <dbReference type="Pfam" id="PF01883"/>
    </source>
</evidence>
<dbReference type="SUPFAM" id="SSF117916">
    <property type="entry name" value="Fe-S cluster assembly (FSCA) domain-like"/>
    <property type="match status" value="1"/>
</dbReference>